<feature type="transmembrane region" description="Helical" evidence="10">
    <location>
        <begin position="343"/>
        <end position="361"/>
    </location>
</feature>
<organism evidence="12">
    <name type="scientific">Paraprevotella clara</name>
    <dbReference type="NCBI Taxonomy" id="454154"/>
    <lineage>
        <taxon>Bacteria</taxon>
        <taxon>Pseudomonadati</taxon>
        <taxon>Bacteroidota</taxon>
        <taxon>Bacteroidia</taxon>
        <taxon>Bacteroidales</taxon>
        <taxon>Prevotellaceae</taxon>
        <taxon>Paraprevotella</taxon>
    </lineage>
</organism>
<feature type="transmembrane region" description="Helical" evidence="10">
    <location>
        <begin position="373"/>
        <end position="396"/>
    </location>
</feature>
<dbReference type="GO" id="GO:0005886">
    <property type="term" value="C:plasma membrane"/>
    <property type="evidence" value="ECO:0007669"/>
    <property type="project" value="UniProtKB-SubCell"/>
</dbReference>
<dbReference type="GO" id="GO:0008324">
    <property type="term" value="F:monoatomic cation transmembrane transporter activity"/>
    <property type="evidence" value="ECO:0007669"/>
    <property type="project" value="InterPro"/>
</dbReference>
<feature type="transmembrane region" description="Helical" evidence="10">
    <location>
        <begin position="123"/>
        <end position="147"/>
    </location>
</feature>
<dbReference type="NCBIfam" id="NF003715">
    <property type="entry name" value="PRK05326.1-2"/>
    <property type="match status" value="1"/>
</dbReference>
<keyword evidence="8" id="KW-0406">Ion transport</keyword>
<dbReference type="Pfam" id="PF02080">
    <property type="entry name" value="TrkA_C"/>
    <property type="match status" value="1"/>
</dbReference>
<evidence type="ECO:0000256" key="7">
    <source>
        <dbReference type="ARBA" id="ARBA00022989"/>
    </source>
</evidence>
<evidence type="ECO:0000313" key="12">
    <source>
        <dbReference type="EMBL" id="VYU37201.1"/>
    </source>
</evidence>
<protein>
    <submittedName>
        <fullName evidence="12">K(+)/H(+) antiporter NhaP2</fullName>
    </submittedName>
</protein>
<dbReference type="Pfam" id="PF00999">
    <property type="entry name" value="Na_H_Exchanger"/>
    <property type="match status" value="1"/>
</dbReference>
<reference evidence="12" key="1">
    <citation type="submission" date="2019-11" db="EMBL/GenBank/DDBJ databases">
        <authorList>
            <person name="Feng L."/>
        </authorList>
    </citation>
    <scope>NUCLEOTIDE SEQUENCE</scope>
    <source>
        <strain evidence="12">PclaraLFYP37</strain>
    </source>
</reference>
<dbReference type="GO" id="GO:1902600">
    <property type="term" value="P:proton transmembrane transport"/>
    <property type="evidence" value="ECO:0007669"/>
    <property type="project" value="InterPro"/>
</dbReference>
<keyword evidence="5" id="KW-0633">Potassium transport</keyword>
<sequence length="486" mass="53849">MNVSIEIGLLVSAFLIFCSILMSKTGYRFGIPTLLMFLLAGMLFGTDGLGIQFDDVSVAQHIGMVALCIILFTGGMDTKMEDIRPVLSPGVMLATSGVFLTTLFCGLFVYWVSGWQLHTGVGFTLIGSLLLAATMSSTDSASVFNILRSQQINLKHNLKPMLELESGSNDPMAYLLTIILIQCLQAGGVSGWEILWSFLLQFVVGITGGYLLGRLSVWLINRVSLKNAELYSIMVLCFIFIIYCSVYLLKGNGYLAVYIAGMVIGNSRLFKKKEIGTFLDGMTWLLQIVMFLMLGLLVNPHEMLPVMLTAVLVSVFMTFVARPLSVWLSLLPFGRKITHKSKLFISWVGIRGAAPIIFATYPVMAQVDGASQIFNIVFFVTLISLLFQGMSLSWVARKLGLTEPLPEKEDNFGIELTEDVGSTLREVLCTEELLQRGRHIRELSLPEGTLVIMIKRGDRYIVPNGSLELMLGDRLLFMQHGETVER</sequence>
<name>A0A6N3EEU2_9BACT</name>
<feature type="domain" description="RCK C-terminal" evidence="11">
    <location>
        <begin position="412"/>
        <end position="486"/>
    </location>
</feature>
<evidence type="ECO:0000256" key="2">
    <source>
        <dbReference type="ARBA" id="ARBA00022448"/>
    </source>
</evidence>
<evidence type="ECO:0000259" key="11">
    <source>
        <dbReference type="PROSITE" id="PS51202"/>
    </source>
</evidence>
<keyword evidence="5" id="KW-0630">Potassium</keyword>
<dbReference type="EMBL" id="CACRUT010000015">
    <property type="protein sequence ID" value="VYU37201.1"/>
    <property type="molecule type" value="Genomic_DNA"/>
</dbReference>
<evidence type="ECO:0000256" key="6">
    <source>
        <dbReference type="ARBA" id="ARBA00022692"/>
    </source>
</evidence>
<dbReference type="AlphaFoldDB" id="A0A6N3EEU2"/>
<feature type="transmembrane region" description="Helical" evidence="10">
    <location>
        <begin position="282"/>
        <end position="300"/>
    </location>
</feature>
<proteinExistence type="predicted"/>
<dbReference type="NCBIfam" id="NF003716">
    <property type="entry name" value="PRK05326.1-3"/>
    <property type="match status" value="1"/>
</dbReference>
<dbReference type="GO" id="GO:0006813">
    <property type="term" value="P:potassium ion transport"/>
    <property type="evidence" value="ECO:0007669"/>
    <property type="project" value="UniProtKB-KW"/>
</dbReference>
<dbReference type="PANTHER" id="PTHR32507:SF7">
    <property type="entry name" value="K(+)_H(+) ANTIPORTER NHAP2"/>
    <property type="match status" value="1"/>
</dbReference>
<evidence type="ECO:0000256" key="8">
    <source>
        <dbReference type="ARBA" id="ARBA00023065"/>
    </source>
</evidence>
<dbReference type="SUPFAM" id="SSF116726">
    <property type="entry name" value="TrkA C-terminal domain-like"/>
    <property type="match status" value="1"/>
</dbReference>
<feature type="transmembrane region" description="Helical" evidence="10">
    <location>
        <begin position="6"/>
        <end position="22"/>
    </location>
</feature>
<dbReference type="InterPro" id="IPR006037">
    <property type="entry name" value="RCK_C"/>
</dbReference>
<evidence type="ECO:0000256" key="9">
    <source>
        <dbReference type="ARBA" id="ARBA00023136"/>
    </source>
</evidence>
<feature type="transmembrane region" description="Helical" evidence="10">
    <location>
        <begin position="58"/>
        <end position="78"/>
    </location>
</feature>
<dbReference type="PANTHER" id="PTHR32507">
    <property type="entry name" value="NA(+)/H(+) ANTIPORTER 1"/>
    <property type="match status" value="1"/>
</dbReference>
<evidence type="ECO:0000256" key="5">
    <source>
        <dbReference type="ARBA" id="ARBA00022538"/>
    </source>
</evidence>
<feature type="transmembrane region" description="Helical" evidence="10">
    <location>
        <begin position="90"/>
        <end position="111"/>
    </location>
</feature>
<accession>A0A6N3EEU2</accession>
<comment type="subcellular location">
    <subcellularLocation>
        <location evidence="1">Cell membrane</location>
        <topology evidence="1">Multi-pass membrane protein</topology>
    </subcellularLocation>
</comment>
<evidence type="ECO:0000256" key="10">
    <source>
        <dbReference type="SAM" id="Phobius"/>
    </source>
</evidence>
<evidence type="ECO:0000256" key="1">
    <source>
        <dbReference type="ARBA" id="ARBA00004651"/>
    </source>
</evidence>
<dbReference type="RefSeq" id="WP_412442085.1">
    <property type="nucleotide sequence ID" value="NZ_CACRUT010000015.1"/>
</dbReference>
<dbReference type="Gene3D" id="1.20.1530.20">
    <property type="match status" value="1"/>
</dbReference>
<dbReference type="GO" id="GO:0015297">
    <property type="term" value="F:antiporter activity"/>
    <property type="evidence" value="ECO:0007669"/>
    <property type="project" value="UniProtKB-KW"/>
</dbReference>
<keyword evidence="7 10" id="KW-1133">Transmembrane helix</keyword>
<feature type="transmembrane region" description="Helical" evidence="10">
    <location>
        <begin position="29"/>
        <end position="46"/>
    </location>
</feature>
<dbReference type="InterPro" id="IPR038770">
    <property type="entry name" value="Na+/solute_symporter_sf"/>
</dbReference>
<feature type="transmembrane region" description="Helical" evidence="10">
    <location>
        <begin position="306"/>
        <end position="331"/>
    </location>
</feature>
<dbReference type="PROSITE" id="PS51202">
    <property type="entry name" value="RCK_C"/>
    <property type="match status" value="1"/>
</dbReference>
<keyword evidence="4" id="KW-1003">Cell membrane</keyword>
<keyword evidence="6 10" id="KW-0812">Transmembrane</keyword>
<feature type="transmembrane region" description="Helical" evidence="10">
    <location>
        <begin position="254"/>
        <end position="270"/>
    </location>
</feature>
<keyword evidence="9 10" id="KW-0472">Membrane</keyword>
<gene>
    <name evidence="12" type="primary">nhaP2</name>
    <name evidence="12" type="ORF">PCLFYP37_02663</name>
</gene>
<evidence type="ECO:0000256" key="3">
    <source>
        <dbReference type="ARBA" id="ARBA00022449"/>
    </source>
</evidence>
<feature type="transmembrane region" description="Helical" evidence="10">
    <location>
        <begin position="194"/>
        <end position="218"/>
    </location>
</feature>
<keyword evidence="2" id="KW-0813">Transport</keyword>
<keyword evidence="3" id="KW-0050">Antiport</keyword>
<dbReference type="InterPro" id="IPR006153">
    <property type="entry name" value="Cation/H_exchanger_TM"/>
</dbReference>
<evidence type="ECO:0000256" key="4">
    <source>
        <dbReference type="ARBA" id="ARBA00022475"/>
    </source>
</evidence>
<feature type="transmembrane region" description="Helical" evidence="10">
    <location>
        <begin position="230"/>
        <end position="248"/>
    </location>
</feature>
<dbReference type="InterPro" id="IPR036721">
    <property type="entry name" value="RCK_C_sf"/>
</dbReference>
<dbReference type="Gene3D" id="3.30.70.1450">
    <property type="entry name" value="Regulator of K+ conductance, C-terminal domain"/>
    <property type="match status" value="1"/>
</dbReference>
<feature type="transmembrane region" description="Helical" evidence="10">
    <location>
        <begin position="168"/>
        <end position="188"/>
    </location>
</feature>